<reference evidence="2" key="1">
    <citation type="submission" date="2013-07" db="EMBL/GenBank/DDBJ databases">
        <title>The genome of Eucalyptus grandis.</title>
        <authorList>
            <person name="Schmutz J."/>
            <person name="Hayes R."/>
            <person name="Myburg A."/>
            <person name="Tuskan G."/>
            <person name="Grattapaglia D."/>
            <person name="Rokhsar D.S."/>
        </authorList>
    </citation>
    <scope>NUCLEOTIDE SEQUENCE</scope>
    <source>
        <tissue evidence="2">Leaf extractions</tissue>
    </source>
</reference>
<dbReference type="AlphaFoldDB" id="A0A059BJ94"/>
<organism evidence="2">
    <name type="scientific">Eucalyptus grandis</name>
    <name type="common">Flooded gum</name>
    <dbReference type="NCBI Taxonomy" id="71139"/>
    <lineage>
        <taxon>Eukaryota</taxon>
        <taxon>Viridiplantae</taxon>
        <taxon>Streptophyta</taxon>
        <taxon>Embryophyta</taxon>
        <taxon>Tracheophyta</taxon>
        <taxon>Spermatophyta</taxon>
        <taxon>Magnoliopsida</taxon>
        <taxon>eudicotyledons</taxon>
        <taxon>Gunneridae</taxon>
        <taxon>Pentapetalae</taxon>
        <taxon>rosids</taxon>
        <taxon>malvids</taxon>
        <taxon>Myrtales</taxon>
        <taxon>Myrtaceae</taxon>
        <taxon>Myrtoideae</taxon>
        <taxon>Eucalypteae</taxon>
        <taxon>Eucalyptus</taxon>
    </lineage>
</organism>
<feature type="compositionally biased region" description="Low complexity" evidence="1">
    <location>
        <begin position="31"/>
        <end position="51"/>
    </location>
</feature>
<dbReference type="PANTHER" id="PTHR34190">
    <property type="entry name" value="EXPRESSED PROTEIN"/>
    <property type="match status" value="1"/>
</dbReference>
<dbReference type="PANTHER" id="PTHR34190:SF4">
    <property type="entry name" value="EXPRESSED PROTEIN"/>
    <property type="match status" value="1"/>
</dbReference>
<sequence>MALMEEPILSRIDRLDNMLKQLEEIKVGNRSFTKSSSGESTPSSGTLTSEGHVSSVDFSPKSLEKYCRPLDRVMVETEAKGNLVERLHHVEDRLHKLCLQVEGELEAERKMIEGKSEKKARKKRGLKQMVKSLVKGGGKHNKSTSD</sequence>
<evidence type="ECO:0000313" key="2">
    <source>
        <dbReference type="EMBL" id="KCW66109.1"/>
    </source>
</evidence>
<dbReference type="FunCoup" id="A0A059BJ94">
    <property type="interactions" value="81"/>
</dbReference>
<dbReference type="Gramene" id="KCW66109">
    <property type="protein sequence ID" value="KCW66109"/>
    <property type="gene ID" value="EUGRSUZ_G03381"/>
</dbReference>
<accession>A0A059BJ94</accession>
<dbReference type="OMA" id="MALMEEP"/>
<name>A0A059BJ94_EUCGR</name>
<feature type="compositionally biased region" description="Basic residues" evidence="1">
    <location>
        <begin position="137"/>
        <end position="146"/>
    </location>
</feature>
<feature type="region of interest" description="Disordered" evidence="1">
    <location>
        <begin position="115"/>
        <end position="146"/>
    </location>
</feature>
<dbReference type="STRING" id="71139.A0A059BJ94"/>
<dbReference type="InParanoid" id="A0A059BJ94"/>
<protein>
    <submittedName>
        <fullName evidence="2">Uncharacterized protein</fullName>
    </submittedName>
</protein>
<dbReference type="EMBL" id="KK198759">
    <property type="protein sequence ID" value="KCW66109.1"/>
    <property type="molecule type" value="Genomic_DNA"/>
</dbReference>
<feature type="region of interest" description="Disordered" evidence="1">
    <location>
        <begin position="29"/>
        <end position="58"/>
    </location>
</feature>
<gene>
    <name evidence="2" type="ORF">EUGRSUZ_G03381</name>
</gene>
<evidence type="ECO:0000256" key="1">
    <source>
        <dbReference type="SAM" id="MobiDB-lite"/>
    </source>
</evidence>
<proteinExistence type="predicted"/>